<sequence>MSSAPPCGKTCIGGFVQSATVGNGEVYRCQGMIRCLSLDDTIVLLDRNGSLLRAVEVHPSGTCTALCSAESIHLTCLSSMLHEERWTAKLCIPPLSGSNVQGERPASGRSRMAVPNPSIAIREKWRGIQWMPFRGDCKLLAWTNHAFGLYSIDHSALDTLQYTPSRDTQALPICWYAFPTESQSFLHAASWLSASKTPPVFHHWLVLACGSIRGEPFAGLFDPRERPILRGCGRFQLYRGLNANALTPVDIWSVQNSLAPTLVGVVMPTGLQFHDLRMLGTGVSSSSAHSFQGHARLDWEHRVPSNRVQSISASTATANGSHAVSSASQMTWAGVEARPKPSWCRPASPKAATLTAQLAPTAMFSTIRPLPEEAQHPGRLSVAITAAAYRRCAVLDIDWNALSNVTDGNERTIAPNQTVVRWCYSPEVEQSPFRHLVADDARQNEAFQPPANALGSSGSLQTDPAAVLGANHPDPSMASSLDRRSTSRPNSHERTRAEIAFTEDSSSLMMMRPPLRALVSREYRFSASDYLQSNDNLRERVPNWQLSSSIQPAIRYNETDGKVLLASPVVDADAQVHLCLFDLSPSGALRLGTEDGSAGAPLLASWNLDDIAGPATRKRVLSCLALGAVTPVPSLFVGYADLVSSPCPNLRMGSI</sequence>
<dbReference type="OrthoDB" id="10613060at2759"/>
<evidence type="ECO:0000313" key="2">
    <source>
        <dbReference type="EMBL" id="KAF6004021.1"/>
    </source>
</evidence>
<accession>A0A7J7INV8</accession>
<evidence type="ECO:0000313" key="3">
    <source>
        <dbReference type="Proteomes" id="UP000530660"/>
    </source>
</evidence>
<name>A0A7J7INV8_9RHOD</name>
<protein>
    <submittedName>
        <fullName evidence="2">Uncharacterized protein</fullName>
    </submittedName>
</protein>
<comment type="caution">
    <text evidence="2">The sequence shown here is derived from an EMBL/GenBank/DDBJ whole genome shotgun (WGS) entry which is preliminary data.</text>
</comment>
<keyword evidence="3" id="KW-1185">Reference proteome</keyword>
<dbReference type="Proteomes" id="UP000530660">
    <property type="component" value="Unassembled WGS sequence"/>
</dbReference>
<organism evidence="2 3">
    <name type="scientific">Cyanidiococcus yangmingshanensis</name>
    <dbReference type="NCBI Taxonomy" id="2690220"/>
    <lineage>
        <taxon>Eukaryota</taxon>
        <taxon>Rhodophyta</taxon>
        <taxon>Bangiophyceae</taxon>
        <taxon>Cyanidiales</taxon>
        <taxon>Cyanidiaceae</taxon>
        <taxon>Cyanidiococcus</taxon>
    </lineage>
</organism>
<dbReference type="AlphaFoldDB" id="A0A7J7INV8"/>
<feature type="region of interest" description="Disordered" evidence="1">
    <location>
        <begin position="448"/>
        <end position="496"/>
    </location>
</feature>
<evidence type="ECO:0000256" key="1">
    <source>
        <dbReference type="SAM" id="MobiDB-lite"/>
    </source>
</evidence>
<proteinExistence type="predicted"/>
<dbReference type="EMBL" id="VWRR01000004">
    <property type="protein sequence ID" value="KAF6004021.1"/>
    <property type="molecule type" value="Genomic_DNA"/>
</dbReference>
<gene>
    <name evidence="2" type="ORF">F1559_000208</name>
</gene>
<feature type="compositionally biased region" description="Basic and acidic residues" evidence="1">
    <location>
        <begin position="481"/>
        <end position="496"/>
    </location>
</feature>
<reference evidence="2 3" key="1">
    <citation type="journal article" date="2020" name="J. Phycol.">
        <title>Comparative genome analysis reveals Cyanidiococcus gen. nov., a new extremophilic red algal genus sister to Cyanidioschyzon (Cyanidioschyzonaceae, Rhodophyta).</title>
        <authorList>
            <person name="Liu S.-L."/>
            <person name="Chiang Y.-R."/>
            <person name="Yoon H.S."/>
            <person name="Fu H.-Y."/>
        </authorList>
    </citation>
    <scope>NUCLEOTIDE SEQUENCE [LARGE SCALE GENOMIC DNA]</scope>
    <source>
        <strain evidence="2 3">THAL066</strain>
    </source>
</reference>